<reference evidence="5" key="1">
    <citation type="journal article" date="2010" name="ChemBioChem">
        <title>Cloning and characterization of the ravidomycin and chrysomycin biosynthetic gene clusters.</title>
        <authorList>
            <person name="Kharel M.K."/>
            <person name="Nybo S.E."/>
            <person name="Shepherd M.D."/>
            <person name="Rohr J."/>
        </authorList>
    </citation>
    <scope>NUCLEOTIDE SEQUENCE</scope>
    <source>
        <strain evidence="5">C23201NS3</strain>
    </source>
</reference>
<comment type="cofactor">
    <cofactor evidence="1">
        <name>FAD</name>
        <dbReference type="ChEBI" id="CHEBI:57692"/>
    </cofactor>
</comment>
<keyword evidence="3" id="KW-0274">FAD</keyword>
<dbReference type="Gene3D" id="3.40.30.120">
    <property type="match status" value="1"/>
</dbReference>
<evidence type="ECO:0000313" key="5">
    <source>
        <dbReference type="EMBL" id="CBH32814.1"/>
    </source>
</evidence>
<dbReference type="Pfam" id="PF01494">
    <property type="entry name" value="FAD_binding_3"/>
    <property type="match status" value="1"/>
</dbReference>
<evidence type="ECO:0000256" key="3">
    <source>
        <dbReference type="ARBA" id="ARBA00022827"/>
    </source>
</evidence>
<dbReference type="AlphaFoldDB" id="D1H0K5"/>
<dbReference type="Gene3D" id="3.30.70.2450">
    <property type="match status" value="1"/>
</dbReference>
<dbReference type="GO" id="GO:0071949">
    <property type="term" value="F:FAD binding"/>
    <property type="evidence" value="ECO:0007669"/>
    <property type="project" value="InterPro"/>
</dbReference>
<keyword evidence="5" id="KW-0503">Monooxygenase</keyword>
<organism evidence="5">
    <name type="scientific">Streptomyces ravidus</name>
    <dbReference type="NCBI Taxonomy" id="691266"/>
    <lineage>
        <taxon>Bacteria</taxon>
        <taxon>Bacillati</taxon>
        <taxon>Actinomycetota</taxon>
        <taxon>Actinomycetes</taxon>
        <taxon>Kitasatosporales</taxon>
        <taxon>Streptomycetaceae</taxon>
        <taxon>Streptomyces</taxon>
    </lineage>
</organism>
<evidence type="ECO:0000259" key="4">
    <source>
        <dbReference type="Pfam" id="PF01494"/>
    </source>
</evidence>
<dbReference type="SUPFAM" id="SSF51905">
    <property type="entry name" value="FAD/NAD(P)-binding domain"/>
    <property type="match status" value="1"/>
</dbReference>
<keyword evidence="5" id="KW-0560">Oxidoreductase</keyword>
<dbReference type="GO" id="GO:0016709">
    <property type="term" value="F:oxidoreductase activity, acting on paired donors, with incorporation or reduction of molecular oxygen, NAD(P)H as one donor, and incorporation of one atom of oxygen"/>
    <property type="evidence" value="ECO:0007669"/>
    <property type="project" value="UniProtKB-ARBA"/>
</dbReference>
<protein>
    <submittedName>
        <fullName evidence="5">Putative monooxygenase</fullName>
    </submittedName>
</protein>
<dbReference type="InterPro" id="IPR002938">
    <property type="entry name" value="FAD-bd"/>
</dbReference>
<dbReference type="Pfam" id="PF21274">
    <property type="entry name" value="Rng_hyd_C"/>
    <property type="match status" value="1"/>
</dbReference>
<sequence length="503" mass="52595">MNATHATGDAPVIVVGAGPTGLMLAGELRLGGAEVIVLDRLAEPVTESRGLGFTARATEVFDQRGLLDRFADAEISAKGHFGGIPMDYSVLPGGHFGVRNVEQSETEAVLTAWPVELGADLRRGHQVTAIAQNDDGVVVSATDPDGPVTMRCSYLVGADGGRSTVRQAAGIDFPGQDATCEMFLADVAGADIRPRFIGERVAGGMVMAARLSDGLDRVIVCERGTAPGERTAPPSYEEVAAAWKRLTGEDIGHGEARWVSSFTDASRIVTAYRRGRVLLAGDAAHIHLPAGGQGLSVGVQDAVNLGWKLAAVVTGRAGDALLDTYHQERHPVGERVLTNTRAQGILYLSGTEVDPLRAVLGELMADDEVLKRLAGMVSGLDVQYDTGGGEHPLLGRRLPPCDLRTDDGTTTGSRLLHSARGLLLTLDGATGLRGAAAPWADRVDVVTASVLGEGTDAQLDGVRALLVRPDGHVVWVAPDGGDLTTALARWFGDPGDEPMPAAA</sequence>
<evidence type="ECO:0000256" key="1">
    <source>
        <dbReference type="ARBA" id="ARBA00001974"/>
    </source>
</evidence>
<name>D1H0K5_9ACTN</name>
<dbReference type="EMBL" id="FN565485">
    <property type="protein sequence ID" value="CBH32814.1"/>
    <property type="molecule type" value="Genomic_DNA"/>
</dbReference>
<dbReference type="PANTHER" id="PTHR43004:SF19">
    <property type="entry name" value="BINDING MONOOXYGENASE, PUTATIVE (JCVI)-RELATED"/>
    <property type="match status" value="1"/>
</dbReference>
<dbReference type="Gene3D" id="3.50.50.60">
    <property type="entry name" value="FAD/NAD(P)-binding domain"/>
    <property type="match status" value="1"/>
</dbReference>
<gene>
    <name evidence="5" type="primary">ravOI</name>
</gene>
<dbReference type="InterPro" id="IPR050641">
    <property type="entry name" value="RIFMO-like"/>
</dbReference>
<dbReference type="InterPro" id="IPR036188">
    <property type="entry name" value="FAD/NAD-bd_sf"/>
</dbReference>
<proteinExistence type="predicted"/>
<dbReference type="PRINTS" id="PR00420">
    <property type="entry name" value="RNGMNOXGNASE"/>
</dbReference>
<accession>D1H0K5</accession>
<evidence type="ECO:0000256" key="2">
    <source>
        <dbReference type="ARBA" id="ARBA00022630"/>
    </source>
</evidence>
<feature type="domain" description="FAD-binding" evidence="4">
    <location>
        <begin position="10"/>
        <end position="339"/>
    </location>
</feature>
<keyword evidence="2" id="KW-0285">Flavoprotein</keyword>
<dbReference type="PANTHER" id="PTHR43004">
    <property type="entry name" value="TRK SYSTEM POTASSIUM UPTAKE PROTEIN"/>
    <property type="match status" value="1"/>
</dbReference>